<evidence type="ECO:0000256" key="1">
    <source>
        <dbReference type="ARBA" id="ARBA00022614"/>
    </source>
</evidence>
<organism evidence="4 5">
    <name type="scientific">Latimeria chalumnae</name>
    <name type="common">Coelacanth</name>
    <dbReference type="NCBI Taxonomy" id="7897"/>
    <lineage>
        <taxon>Eukaryota</taxon>
        <taxon>Metazoa</taxon>
        <taxon>Chordata</taxon>
        <taxon>Craniata</taxon>
        <taxon>Vertebrata</taxon>
        <taxon>Euteleostomi</taxon>
        <taxon>Coelacanthiformes</taxon>
        <taxon>Coelacanthidae</taxon>
        <taxon>Latimeria</taxon>
    </lineage>
</organism>
<dbReference type="SMART" id="SM00367">
    <property type="entry name" value="LRR_CC"/>
    <property type="match status" value="11"/>
</dbReference>
<dbReference type="Ensembl" id="ENSLACT00000026716.1">
    <property type="protein sequence ID" value="ENSLACP00000023588.1"/>
    <property type="gene ID" value="ENSLACG00000022184.1"/>
</dbReference>
<dbReference type="EMBL" id="AFYH01188746">
    <property type="status" value="NOT_ANNOTATED_CDS"/>
    <property type="molecule type" value="Genomic_DNA"/>
</dbReference>
<evidence type="ECO:0000313" key="5">
    <source>
        <dbReference type="Proteomes" id="UP000008672"/>
    </source>
</evidence>
<sequence>MFIEEKAKPKIKKVTENYVNYIFGTDEELVPSLESFQNAYIFQRNKLKRKFFDCWTEYNLMQRSQRAEMKKKMEIAEQHYAHGLLNLALQNWINWMQLQKKQQALAANKIQTVLGTRLLKTVIKGWHELTLDAKKARDYFERLERGEFDEIYELYPRPSLIAKDEISNLPYRVALKIFTYLNILDLGRCAQVCRFWKVLTQSNSLWNKINFSAVKNRIQDKQVIYLLQKFRPYVICLNFRGCSSLQWPSFKCVDITNGTLRMLSRCCLNLQYLSLAYCRKFTDKGLQYLATGKGCHKLIYLDLSGCTQISVDGFRFLAAGLQGLQHLEINDLVTLTDSCFLALLENTHHIASVSMLGSPYLSDIAFKAFSHKKKLSKLSIEGNGRITDAAFKSLHRSCSHLSCFYVNDCPKITDITLKGISFLKNLTTLSLADCIRVSDQGVRYFVEGLSGSKLKELNLANCIRISDVSLLRISQRCHRLTSLSLCYCDHLTDSGIELLSNLSLLTSIDLSGTNIMDQGLSSLGNSGRIITLSLSECPGITNLGLQKFCQQTKELDYLDVSHCLSFTDQCMKTLAFCCRSLTSLNIAGCPTLTDISIQHLSGVCHYLHFLDISGCVSLTDKVIKYLLKGCKQLCVLKMLYCKNITNQAAFKAMAKIEDCEFSNETPPTWFAYDCFGNLLDPSLKEQEGNEEQEEDLTSKNVSV</sequence>
<name>M3XLI2_LATCH</name>
<dbReference type="AlphaFoldDB" id="M3XLI2"/>
<dbReference type="Proteomes" id="UP000008672">
    <property type="component" value="Unassembled WGS sequence"/>
</dbReference>
<dbReference type="InParanoid" id="M3XLI2"/>
<keyword evidence="5" id="KW-1185">Reference proteome</keyword>
<dbReference type="EMBL" id="AFYH01188737">
    <property type="status" value="NOT_ANNOTATED_CDS"/>
    <property type="molecule type" value="Genomic_DNA"/>
</dbReference>
<dbReference type="InterPro" id="IPR036047">
    <property type="entry name" value="F-box-like_dom_sf"/>
</dbReference>
<dbReference type="InterPro" id="IPR001611">
    <property type="entry name" value="Leu-rich_rpt"/>
</dbReference>
<accession>M3XLI2</accession>
<proteinExistence type="predicted"/>
<dbReference type="HOGENOM" id="CLU_012282_0_0_1"/>
<keyword evidence="2" id="KW-0833">Ubl conjugation pathway</keyword>
<dbReference type="EMBL" id="AFYH01188742">
    <property type="status" value="NOT_ANNOTATED_CDS"/>
    <property type="molecule type" value="Genomic_DNA"/>
</dbReference>
<dbReference type="Gene3D" id="3.80.10.10">
    <property type="entry name" value="Ribonuclease Inhibitor"/>
    <property type="match status" value="3"/>
</dbReference>
<dbReference type="GeneTree" id="ENSGT00940000160224"/>
<dbReference type="SMART" id="SM00256">
    <property type="entry name" value="FBOX"/>
    <property type="match status" value="1"/>
</dbReference>
<dbReference type="GO" id="GO:0019005">
    <property type="term" value="C:SCF ubiquitin ligase complex"/>
    <property type="evidence" value="ECO:0007669"/>
    <property type="project" value="TreeGrafter"/>
</dbReference>
<dbReference type="SUPFAM" id="SSF81383">
    <property type="entry name" value="F-box domain"/>
    <property type="match status" value="1"/>
</dbReference>
<dbReference type="EMBL" id="AFYH01188745">
    <property type="status" value="NOT_ANNOTATED_CDS"/>
    <property type="molecule type" value="Genomic_DNA"/>
</dbReference>
<evidence type="ECO:0000313" key="4">
    <source>
        <dbReference type="Ensembl" id="ENSLACP00000023588.1"/>
    </source>
</evidence>
<feature type="domain" description="F-box" evidence="3">
    <location>
        <begin position="163"/>
        <end position="209"/>
    </location>
</feature>
<dbReference type="EMBL" id="AFYH01188739">
    <property type="status" value="NOT_ANNOTATED_CDS"/>
    <property type="molecule type" value="Genomic_DNA"/>
</dbReference>
<dbReference type="SUPFAM" id="SSF52047">
    <property type="entry name" value="RNI-like"/>
    <property type="match status" value="1"/>
</dbReference>
<evidence type="ECO:0000256" key="2">
    <source>
        <dbReference type="ARBA" id="ARBA00022786"/>
    </source>
</evidence>
<dbReference type="EMBL" id="AFYH01188741">
    <property type="status" value="NOT_ANNOTATED_CDS"/>
    <property type="molecule type" value="Genomic_DNA"/>
</dbReference>
<dbReference type="PROSITE" id="PS50181">
    <property type="entry name" value="FBOX"/>
    <property type="match status" value="1"/>
</dbReference>
<reference evidence="5" key="1">
    <citation type="submission" date="2011-08" db="EMBL/GenBank/DDBJ databases">
        <title>The draft genome of Latimeria chalumnae.</title>
        <authorList>
            <person name="Di Palma F."/>
            <person name="Alfoldi J."/>
            <person name="Johnson J."/>
            <person name="Berlin A."/>
            <person name="Gnerre S."/>
            <person name="Jaffe D."/>
            <person name="MacCallum I."/>
            <person name="Young S."/>
            <person name="Walker B.J."/>
            <person name="Lander E."/>
            <person name="Lindblad-Toh K."/>
        </authorList>
    </citation>
    <scope>NUCLEOTIDE SEQUENCE [LARGE SCALE GENOMIC DNA]</scope>
    <source>
        <strain evidence="5">Wild caught</strain>
    </source>
</reference>
<protein>
    <recommendedName>
        <fullName evidence="3">F-box domain-containing protein</fullName>
    </recommendedName>
</protein>
<dbReference type="InterPro" id="IPR001810">
    <property type="entry name" value="F-box_dom"/>
</dbReference>
<reference evidence="4" key="3">
    <citation type="submission" date="2025-09" db="UniProtKB">
        <authorList>
            <consortium name="Ensembl"/>
        </authorList>
    </citation>
    <scope>IDENTIFICATION</scope>
</reference>
<dbReference type="STRING" id="7897.ENSLACP00000023588"/>
<dbReference type="InterPro" id="IPR032675">
    <property type="entry name" value="LRR_dom_sf"/>
</dbReference>
<dbReference type="PANTHER" id="PTHR13318">
    <property type="entry name" value="PARTNER OF PAIRED, ISOFORM B-RELATED"/>
    <property type="match status" value="1"/>
</dbReference>
<dbReference type="EMBL" id="AFYH01188738">
    <property type="status" value="NOT_ANNOTATED_CDS"/>
    <property type="molecule type" value="Genomic_DNA"/>
</dbReference>
<evidence type="ECO:0000259" key="3">
    <source>
        <dbReference type="PROSITE" id="PS50181"/>
    </source>
</evidence>
<dbReference type="CDD" id="cd22124">
    <property type="entry name" value="F-box_FBXL13"/>
    <property type="match status" value="1"/>
</dbReference>
<dbReference type="InterPro" id="IPR057207">
    <property type="entry name" value="FBXL15_LRR"/>
</dbReference>
<dbReference type="Pfam" id="PF13516">
    <property type="entry name" value="LRR_6"/>
    <property type="match status" value="1"/>
</dbReference>
<dbReference type="EMBL" id="AFYH01188743">
    <property type="status" value="NOT_ANNOTATED_CDS"/>
    <property type="molecule type" value="Genomic_DNA"/>
</dbReference>
<dbReference type="EMBL" id="AFYH01188740">
    <property type="status" value="NOT_ANNOTATED_CDS"/>
    <property type="molecule type" value="Genomic_DNA"/>
</dbReference>
<dbReference type="eggNOG" id="KOG1947">
    <property type="taxonomic scope" value="Eukaryota"/>
</dbReference>
<dbReference type="Pfam" id="PF12937">
    <property type="entry name" value="F-box-like"/>
    <property type="match status" value="1"/>
</dbReference>
<dbReference type="FunCoup" id="M3XLI2">
    <property type="interactions" value="113"/>
</dbReference>
<dbReference type="EMBL" id="AFYH01188744">
    <property type="status" value="NOT_ANNOTATED_CDS"/>
    <property type="molecule type" value="Genomic_DNA"/>
</dbReference>
<reference evidence="4" key="2">
    <citation type="submission" date="2025-08" db="UniProtKB">
        <authorList>
            <consortium name="Ensembl"/>
        </authorList>
    </citation>
    <scope>IDENTIFICATION</scope>
</reference>
<dbReference type="OMA" id="SITMACC"/>
<dbReference type="InterPro" id="IPR006553">
    <property type="entry name" value="Leu-rich_rpt_Cys-con_subtyp"/>
</dbReference>
<dbReference type="Pfam" id="PF25372">
    <property type="entry name" value="DUF7885"/>
    <property type="match status" value="2"/>
</dbReference>
<keyword evidence="1" id="KW-0433">Leucine-rich repeat</keyword>
<dbReference type="GO" id="GO:0031146">
    <property type="term" value="P:SCF-dependent proteasomal ubiquitin-dependent protein catabolic process"/>
    <property type="evidence" value="ECO:0007669"/>
    <property type="project" value="TreeGrafter"/>
</dbReference>